<organism evidence="2 3">
    <name type="scientific">Streptomyces roseirectus</name>
    <dbReference type="NCBI Taxonomy" id="2768066"/>
    <lineage>
        <taxon>Bacteria</taxon>
        <taxon>Bacillati</taxon>
        <taxon>Actinomycetota</taxon>
        <taxon>Actinomycetes</taxon>
        <taxon>Kitasatosporales</taxon>
        <taxon>Streptomycetaceae</taxon>
        <taxon>Streptomyces</taxon>
    </lineage>
</organism>
<feature type="region of interest" description="Disordered" evidence="1">
    <location>
        <begin position="55"/>
        <end position="74"/>
    </location>
</feature>
<dbReference type="EMBL" id="CP060828">
    <property type="protein sequence ID" value="QNP74870.1"/>
    <property type="molecule type" value="Genomic_DNA"/>
</dbReference>
<evidence type="ECO:0008006" key="4">
    <source>
        <dbReference type="Google" id="ProtNLM"/>
    </source>
</evidence>
<evidence type="ECO:0000313" key="3">
    <source>
        <dbReference type="Proteomes" id="UP000516052"/>
    </source>
</evidence>
<dbReference type="AlphaFoldDB" id="A0A7H0IQ04"/>
<dbReference type="KEGG" id="sroi:IAG44_39215"/>
<name>A0A7H0IQ04_9ACTN</name>
<keyword evidence="3" id="KW-1185">Reference proteome</keyword>
<dbReference type="Proteomes" id="UP000516052">
    <property type="component" value="Chromosome"/>
</dbReference>
<sequence length="126" mass="13905">MSEASRSVLKVEYVHRRAFRTRAEARVEIATWITGFCNTSVYGFRSPIDCDRVARSPGPRLTRGPRRPDHPHVDTACPTGWEAAGPGFSGRPFLDGRTVTKGSPTVSCRTAEASHPRHAYLACPPR</sequence>
<evidence type="ECO:0000256" key="1">
    <source>
        <dbReference type="SAM" id="MobiDB-lite"/>
    </source>
</evidence>
<evidence type="ECO:0000313" key="2">
    <source>
        <dbReference type="EMBL" id="QNP74870.1"/>
    </source>
</evidence>
<accession>A0A7H0IQ04</accession>
<dbReference type="RefSeq" id="WP_187751793.1">
    <property type="nucleotide sequence ID" value="NZ_CP060828.1"/>
</dbReference>
<gene>
    <name evidence="2" type="ORF">IAG44_39215</name>
</gene>
<protein>
    <recommendedName>
        <fullName evidence="4">Integrase catalytic domain-containing protein</fullName>
    </recommendedName>
</protein>
<reference evidence="2 3" key="1">
    <citation type="submission" date="2020-08" db="EMBL/GenBank/DDBJ databases">
        <title>A novel species.</title>
        <authorList>
            <person name="Gao J."/>
        </authorList>
    </citation>
    <scope>NUCLEOTIDE SEQUENCE [LARGE SCALE GENOMIC DNA]</scope>
    <source>
        <strain evidence="2 3">CRXT-G-22</strain>
    </source>
</reference>
<proteinExistence type="predicted"/>